<dbReference type="Proteomes" id="UP000269998">
    <property type="component" value="Chromosome"/>
</dbReference>
<dbReference type="AlphaFoldDB" id="A0A3S4BF71"/>
<sequence>MGYRRKRRTPAGPTKPVAEPPGWLSVYDPADWLPASVPPVGSTDWEATYWAAYADWQAAGREWLDKHDTPGLEAAMAMPDEPFDPAAEGLVSIGRRTDTREA</sequence>
<protein>
    <submittedName>
        <fullName evidence="2">Uncharacterized protein</fullName>
    </submittedName>
</protein>
<feature type="region of interest" description="Disordered" evidence="1">
    <location>
        <begin position="1"/>
        <end position="23"/>
    </location>
</feature>
<name>A0A3S4BF71_9MYCO</name>
<evidence type="ECO:0000313" key="2">
    <source>
        <dbReference type="EMBL" id="VDM86954.1"/>
    </source>
</evidence>
<gene>
    <name evidence="2" type="ORF">MB901379_00483</name>
</gene>
<organism evidence="2 3">
    <name type="scientific">Mycobacterium basiliense</name>
    <dbReference type="NCBI Taxonomy" id="2094119"/>
    <lineage>
        <taxon>Bacteria</taxon>
        <taxon>Bacillati</taxon>
        <taxon>Actinomycetota</taxon>
        <taxon>Actinomycetes</taxon>
        <taxon>Mycobacteriales</taxon>
        <taxon>Mycobacteriaceae</taxon>
        <taxon>Mycobacterium</taxon>
    </lineage>
</organism>
<dbReference type="EMBL" id="LR130759">
    <property type="protein sequence ID" value="VDM86954.1"/>
    <property type="molecule type" value="Genomic_DNA"/>
</dbReference>
<dbReference type="KEGG" id="mbai:MB901379_00483"/>
<evidence type="ECO:0000313" key="3">
    <source>
        <dbReference type="Proteomes" id="UP000269998"/>
    </source>
</evidence>
<evidence type="ECO:0000256" key="1">
    <source>
        <dbReference type="SAM" id="MobiDB-lite"/>
    </source>
</evidence>
<accession>A0A3S4BF71</accession>
<reference evidence="3" key="1">
    <citation type="submission" date="2018-02" db="EMBL/GenBank/DDBJ databases">
        <authorList>
            <person name="Seth-Smith MB H."/>
            <person name="Seth-Smith H."/>
        </authorList>
    </citation>
    <scope>NUCLEOTIDE SEQUENCE [LARGE SCALE GENOMIC DNA]</scope>
</reference>
<proteinExistence type="predicted"/>
<keyword evidence="3" id="KW-1185">Reference proteome</keyword>
<feature type="region of interest" description="Disordered" evidence="1">
    <location>
        <begin position="74"/>
        <end position="102"/>
    </location>
</feature>